<comment type="caution">
    <text evidence="1">The sequence shown here is derived from an EMBL/GenBank/DDBJ whole genome shotgun (WGS) entry which is preliminary data.</text>
</comment>
<dbReference type="Gene3D" id="3.20.20.140">
    <property type="entry name" value="Metal-dependent hydrolases"/>
    <property type="match status" value="1"/>
</dbReference>
<dbReference type="InterPro" id="IPR032466">
    <property type="entry name" value="Metal_Hydrolase"/>
</dbReference>
<proteinExistence type="predicted"/>
<dbReference type="EMBL" id="AUZZ01006309">
    <property type="protein sequence ID" value="EQD46763.1"/>
    <property type="molecule type" value="Genomic_DNA"/>
</dbReference>
<dbReference type="SUPFAM" id="SSF51556">
    <property type="entry name" value="Metallo-dependent hydrolases"/>
    <property type="match status" value="1"/>
</dbReference>
<dbReference type="AlphaFoldDB" id="T0ZQ34"/>
<feature type="non-terminal residue" evidence="1">
    <location>
        <position position="39"/>
    </location>
</feature>
<accession>T0ZQ34</accession>
<organism evidence="1">
    <name type="scientific">mine drainage metagenome</name>
    <dbReference type="NCBI Taxonomy" id="410659"/>
    <lineage>
        <taxon>unclassified sequences</taxon>
        <taxon>metagenomes</taxon>
        <taxon>ecological metagenomes</taxon>
    </lineage>
</organism>
<gene>
    <name evidence="1" type="ORF">B2A_08751</name>
</gene>
<reference evidence="1" key="1">
    <citation type="submission" date="2013-08" db="EMBL/GenBank/DDBJ databases">
        <authorList>
            <person name="Mendez C."/>
            <person name="Richter M."/>
            <person name="Ferrer M."/>
            <person name="Sanchez J."/>
        </authorList>
    </citation>
    <scope>NUCLEOTIDE SEQUENCE</scope>
</reference>
<reference evidence="1" key="2">
    <citation type="journal article" date="2014" name="ISME J.">
        <title>Microbial stratification in low pH oxic and suboxic macroscopic growths along an acid mine drainage.</title>
        <authorList>
            <person name="Mendez-Garcia C."/>
            <person name="Mesa V."/>
            <person name="Sprenger R.R."/>
            <person name="Richter M."/>
            <person name="Diez M.S."/>
            <person name="Solano J."/>
            <person name="Bargiela R."/>
            <person name="Golyshina O.V."/>
            <person name="Manteca A."/>
            <person name="Ramos J.L."/>
            <person name="Gallego J.R."/>
            <person name="Llorente I."/>
            <person name="Martins Dos Santos V.A."/>
            <person name="Jensen O.N."/>
            <person name="Pelaez A.I."/>
            <person name="Sanchez J."/>
            <person name="Ferrer M."/>
        </authorList>
    </citation>
    <scope>NUCLEOTIDE SEQUENCE</scope>
</reference>
<sequence length="39" mass="4571">MLHHTLERFGRAVIMPNLDPPLTTVEQVLDYRKRILGHC</sequence>
<evidence type="ECO:0000313" key="1">
    <source>
        <dbReference type="EMBL" id="EQD46763.1"/>
    </source>
</evidence>
<protein>
    <submittedName>
        <fullName evidence="1">Uncharacterized protein</fullName>
    </submittedName>
</protein>
<name>T0ZQ34_9ZZZZ</name>